<dbReference type="GO" id="GO:0006955">
    <property type="term" value="P:immune response"/>
    <property type="evidence" value="ECO:0007669"/>
    <property type="project" value="InterPro"/>
</dbReference>
<protein>
    <recommendedName>
        <fullName evidence="3">Chemokine interleukin-8-like domain-containing protein</fullName>
    </recommendedName>
</protein>
<reference evidence="4" key="2">
    <citation type="submission" date="2025-09" db="UniProtKB">
        <authorList>
            <consortium name="Ensembl"/>
        </authorList>
    </citation>
    <scope>IDENTIFICATION</scope>
</reference>
<dbReference type="OMA" id="FIPKCRC"/>
<dbReference type="InterPro" id="IPR001089">
    <property type="entry name" value="Chemokine_CXC"/>
</dbReference>
<keyword evidence="5" id="KW-1185">Reference proteome</keyword>
<evidence type="ECO:0000313" key="5">
    <source>
        <dbReference type="Proteomes" id="UP000265020"/>
    </source>
</evidence>
<dbReference type="Proteomes" id="UP000265020">
    <property type="component" value="Unassembled WGS sequence"/>
</dbReference>
<dbReference type="Pfam" id="PF00048">
    <property type="entry name" value="IL8"/>
    <property type="match status" value="1"/>
</dbReference>
<dbReference type="Ensembl" id="ENSCVAT00000018984.1">
    <property type="protein sequence ID" value="ENSCVAP00000011878.1"/>
    <property type="gene ID" value="ENSCVAG00000014235.1"/>
</dbReference>
<dbReference type="SUPFAM" id="SSF54117">
    <property type="entry name" value="Interleukin 8-like chemokines"/>
    <property type="match status" value="1"/>
</dbReference>
<feature type="chain" id="PRO_5018725508" description="Chemokine interleukin-8-like domain-containing protein" evidence="2">
    <location>
        <begin position="21"/>
        <end position="94"/>
    </location>
</feature>
<dbReference type="SMART" id="SM00199">
    <property type="entry name" value="SCY"/>
    <property type="match status" value="1"/>
</dbReference>
<dbReference type="PANTHER" id="PTHR12015:SF198">
    <property type="entry name" value="PLATELET BASIC PROTEIN"/>
    <property type="match status" value="1"/>
</dbReference>
<name>A0A3Q2D0P3_CYPVA</name>
<evidence type="ECO:0000313" key="4">
    <source>
        <dbReference type="Ensembl" id="ENSCVAP00000011878.1"/>
    </source>
</evidence>
<dbReference type="GO" id="GO:0005615">
    <property type="term" value="C:extracellular space"/>
    <property type="evidence" value="ECO:0007669"/>
    <property type="project" value="UniProtKB-KW"/>
</dbReference>
<dbReference type="PRINTS" id="PR00437">
    <property type="entry name" value="SMALLCYTKCXC"/>
</dbReference>
<dbReference type="GO" id="GO:0008009">
    <property type="term" value="F:chemokine activity"/>
    <property type="evidence" value="ECO:0007669"/>
    <property type="project" value="InterPro"/>
</dbReference>
<evidence type="ECO:0000256" key="2">
    <source>
        <dbReference type="SAM" id="SignalP"/>
    </source>
</evidence>
<evidence type="ECO:0000256" key="1">
    <source>
        <dbReference type="ARBA" id="ARBA00022514"/>
    </source>
</evidence>
<keyword evidence="2" id="KW-0732">Signal</keyword>
<reference evidence="4" key="1">
    <citation type="submission" date="2025-08" db="UniProtKB">
        <authorList>
            <consortium name="Ensembl"/>
        </authorList>
    </citation>
    <scope>IDENTIFICATION</scope>
</reference>
<accession>A0A3Q2D0P3</accession>
<proteinExistence type="predicted"/>
<sequence>MNSAIQFIVLLACITICTSASKCSKCQCVKTDKAVRPKLIAHVREYKPRPYCNEHEVIVILKDKSKLCLDPDSEFTKRVLETLNSSNSQRRRIS</sequence>
<dbReference type="InterPro" id="IPR039809">
    <property type="entry name" value="Chemokine_b/g/d"/>
</dbReference>
<dbReference type="PANTHER" id="PTHR12015">
    <property type="entry name" value="SMALL INDUCIBLE CYTOKINE A"/>
    <property type="match status" value="1"/>
</dbReference>
<feature type="signal peptide" evidence="2">
    <location>
        <begin position="1"/>
        <end position="20"/>
    </location>
</feature>
<dbReference type="InterPro" id="IPR001811">
    <property type="entry name" value="Chemokine_IL8-like_dom"/>
</dbReference>
<dbReference type="GeneTree" id="ENSGT01030000234847"/>
<dbReference type="InterPro" id="IPR036048">
    <property type="entry name" value="Interleukin_8-like_sf"/>
</dbReference>
<dbReference type="AlphaFoldDB" id="A0A3Q2D0P3"/>
<dbReference type="PRINTS" id="PR00436">
    <property type="entry name" value="INTERLEUKIN8"/>
</dbReference>
<dbReference type="Gene3D" id="2.40.50.40">
    <property type="match status" value="1"/>
</dbReference>
<feature type="domain" description="Chemokine interleukin-8-like" evidence="3">
    <location>
        <begin position="23"/>
        <end position="83"/>
    </location>
</feature>
<dbReference type="STRING" id="28743.ENSCVAP00000011878"/>
<organism evidence="4 5">
    <name type="scientific">Cyprinodon variegatus</name>
    <name type="common">Sheepshead minnow</name>
    <dbReference type="NCBI Taxonomy" id="28743"/>
    <lineage>
        <taxon>Eukaryota</taxon>
        <taxon>Metazoa</taxon>
        <taxon>Chordata</taxon>
        <taxon>Craniata</taxon>
        <taxon>Vertebrata</taxon>
        <taxon>Euteleostomi</taxon>
        <taxon>Actinopterygii</taxon>
        <taxon>Neopterygii</taxon>
        <taxon>Teleostei</taxon>
        <taxon>Neoteleostei</taxon>
        <taxon>Acanthomorphata</taxon>
        <taxon>Ovalentaria</taxon>
        <taxon>Atherinomorphae</taxon>
        <taxon>Cyprinodontiformes</taxon>
        <taxon>Cyprinodontidae</taxon>
        <taxon>Cyprinodon</taxon>
    </lineage>
</organism>
<keyword evidence="1" id="KW-0202">Cytokine</keyword>
<evidence type="ECO:0000259" key="3">
    <source>
        <dbReference type="SMART" id="SM00199"/>
    </source>
</evidence>